<dbReference type="InterPro" id="IPR044730">
    <property type="entry name" value="RNase_H-like_dom_plant"/>
</dbReference>
<dbReference type="InterPro" id="IPR036397">
    <property type="entry name" value="RNaseH_sf"/>
</dbReference>
<protein>
    <recommendedName>
        <fullName evidence="1">RNase H type-1 domain-containing protein</fullName>
    </recommendedName>
</protein>
<dbReference type="CDD" id="cd06222">
    <property type="entry name" value="RNase_H_like"/>
    <property type="match status" value="1"/>
</dbReference>
<evidence type="ECO:0000313" key="2">
    <source>
        <dbReference type="EMBL" id="KAK8565494.1"/>
    </source>
</evidence>
<dbReference type="PANTHER" id="PTHR47723:SF19">
    <property type="entry name" value="POLYNUCLEOTIDYL TRANSFERASE, RIBONUCLEASE H-LIKE SUPERFAMILY PROTEIN"/>
    <property type="match status" value="1"/>
</dbReference>
<organism evidence="2 3">
    <name type="scientific">Hibiscus sabdariffa</name>
    <name type="common">roselle</name>
    <dbReference type="NCBI Taxonomy" id="183260"/>
    <lineage>
        <taxon>Eukaryota</taxon>
        <taxon>Viridiplantae</taxon>
        <taxon>Streptophyta</taxon>
        <taxon>Embryophyta</taxon>
        <taxon>Tracheophyta</taxon>
        <taxon>Spermatophyta</taxon>
        <taxon>Magnoliopsida</taxon>
        <taxon>eudicotyledons</taxon>
        <taxon>Gunneridae</taxon>
        <taxon>Pentapetalae</taxon>
        <taxon>rosids</taxon>
        <taxon>malvids</taxon>
        <taxon>Malvales</taxon>
        <taxon>Malvaceae</taxon>
        <taxon>Malvoideae</taxon>
        <taxon>Hibiscus</taxon>
    </lineage>
</organism>
<dbReference type="Pfam" id="PF13456">
    <property type="entry name" value="RVT_3"/>
    <property type="match status" value="1"/>
</dbReference>
<accession>A0ABR2ETX9</accession>
<evidence type="ECO:0000259" key="1">
    <source>
        <dbReference type="Pfam" id="PF13456"/>
    </source>
</evidence>
<gene>
    <name evidence="2" type="ORF">V6N12_059054</name>
</gene>
<reference evidence="2 3" key="1">
    <citation type="journal article" date="2024" name="G3 (Bethesda)">
        <title>Genome assembly of Hibiscus sabdariffa L. provides insights into metabolisms of medicinal natural products.</title>
        <authorList>
            <person name="Kim T."/>
        </authorList>
    </citation>
    <scope>NUCLEOTIDE SEQUENCE [LARGE SCALE GENOMIC DNA]</scope>
    <source>
        <strain evidence="2">TK-2024</strain>
        <tissue evidence="2">Old leaves</tissue>
    </source>
</reference>
<dbReference type="Gene3D" id="3.30.420.10">
    <property type="entry name" value="Ribonuclease H-like superfamily/Ribonuclease H"/>
    <property type="match status" value="1"/>
</dbReference>
<name>A0ABR2ETX9_9ROSI</name>
<dbReference type="InterPro" id="IPR002156">
    <property type="entry name" value="RNaseH_domain"/>
</dbReference>
<keyword evidence="3" id="KW-1185">Reference proteome</keyword>
<comment type="caution">
    <text evidence="2">The sequence shown here is derived from an EMBL/GenBank/DDBJ whole genome shotgun (WGS) entry which is preliminary data.</text>
</comment>
<dbReference type="EMBL" id="JBBPBM010000010">
    <property type="protein sequence ID" value="KAK8565494.1"/>
    <property type="molecule type" value="Genomic_DNA"/>
</dbReference>
<evidence type="ECO:0000313" key="3">
    <source>
        <dbReference type="Proteomes" id="UP001472677"/>
    </source>
</evidence>
<dbReference type="Proteomes" id="UP001472677">
    <property type="component" value="Unassembled WGS sequence"/>
</dbReference>
<proteinExistence type="predicted"/>
<dbReference type="InterPro" id="IPR053151">
    <property type="entry name" value="RNase_H-like"/>
</dbReference>
<dbReference type="PANTHER" id="PTHR47723">
    <property type="entry name" value="OS05G0353850 PROTEIN"/>
    <property type="match status" value="1"/>
</dbReference>
<sequence length="153" mass="17076">MQQVLGTIRISRNLSGGSLRPLASWTPPAHGVYKLNSNGAKELNTSLARCRGVIRGVDRNWILGFSKALETGSLEAIRVIQTGLSKHDAPDLGLHIQELCNRNWVVSFKHIRREGNRVADFLARHTTYESLEVKLHHDPPLEVNHLLLIDMGS</sequence>
<feature type="domain" description="RNase H type-1" evidence="1">
    <location>
        <begin position="42"/>
        <end position="125"/>
    </location>
</feature>